<evidence type="ECO:0000259" key="1">
    <source>
        <dbReference type="Pfam" id="PF10988"/>
    </source>
</evidence>
<evidence type="ECO:0000313" key="2">
    <source>
        <dbReference type="EMBL" id="MFD0834900.1"/>
    </source>
</evidence>
<sequence length="273" mass="30191">MKIVLYALTILISFTVTAQKKQKVKGNKEVIEVQDNLPPFNQIEIMDGLEVTLMQTSTSGYRLKTDSNLVNVIKINVLDSILHVYSTHKITSSKTIEIDIDFLNLDQIVIHEDSKLTGKNLFNLNALTMSTDEGSNFELDLKTNALLLQMNGSAKGKLNLNADTTKITLNDKAFLKGTISSNKLETFLKEKSDMTIEGDTEDFNIQIAGSSNMKANNLKATNAFVNAANSSDIAIYASKNLNLYAKGKSNIYVYGNPEIKVEGLNDKSQIIKK</sequence>
<dbReference type="Pfam" id="PF10988">
    <property type="entry name" value="DUF2807"/>
    <property type="match status" value="1"/>
</dbReference>
<reference evidence="3" key="1">
    <citation type="journal article" date="2019" name="Int. J. Syst. Evol. Microbiol.">
        <title>The Global Catalogue of Microorganisms (GCM) 10K type strain sequencing project: providing services to taxonomists for standard genome sequencing and annotation.</title>
        <authorList>
            <consortium name="The Broad Institute Genomics Platform"/>
            <consortium name="The Broad Institute Genome Sequencing Center for Infectious Disease"/>
            <person name="Wu L."/>
            <person name="Ma J."/>
        </authorList>
    </citation>
    <scope>NUCLEOTIDE SEQUENCE [LARGE SCALE GENOMIC DNA]</scope>
    <source>
        <strain evidence="3">CCUG 60529</strain>
    </source>
</reference>
<dbReference type="RefSeq" id="WP_379939538.1">
    <property type="nucleotide sequence ID" value="NZ_JBHTIB010000002.1"/>
</dbReference>
<dbReference type="InterPro" id="IPR021255">
    <property type="entry name" value="DUF2807"/>
</dbReference>
<accession>A0ABW3BP79</accession>
<comment type="caution">
    <text evidence="2">The sequence shown here is derived from an EMBL/GenBank/DDBJ whole genome shotgun (WGS) entry which is preliminary data.</text>
</comment>
<organism evidence="2 3">
    <name type="scientific">Mariniflexile aquimaris</name>
    <dbReference type="NCBI Taxonomy" id="881009"/>
    <lineage>
        <taxon>Bacteria</taxon>
        <taxon>Pseudomonadati</taxon>
        <taxon>Bacteroidota</taxon>
        <taxon>Flavobacteriia</taxon>
        <taxon>Flavobacteriales</taxon>
        <taxon>Flavobacteriaceae</taxon>
        <taxon>Mariniflexile</taxon>
    </lineage>
</organism>
<proteinExistence type="predicted"/>
<name>A0ABW3BP79_9FLAO</name>
<protein>
    <submittedName>
        <fullName evidence="2">GIN domain-containing protein</fullName>
    </submittedName>
</protein>
<evidence type="ECO:0000313" key="3">
    <source>
        <dbReference type="Proteomes" id="UP001597011"/>
    </source>
</evidence>
<dbReference type="Proteomes" id="UP001597011">
    <property type="component" value="Unassembled WGS sequence"/>
</dbReference>
<gene>
    <name evidence="2" type="ORF">ACFQ0I_03930</name>
</gene>
<dbReference type="EMBL" id="JBHTIB010000002">
    <property type="protein sequence ID" value="MFD0834900.1"/>
    <property type="molecule type" value="Genomic_DNA"/>
</dbReference>
<dbReference type="Gene3D" id="2.160.20.120">
    <property type="match status" value="1"/>
</dbReference>
<keyword evidence="3" id="KW-1185">Reference proteome</keyword>
<feature type="domain" description="Putative auto-transporter adhesin head GIN" evidence="1">
    <location>
        <begin position="159"/>
        <end position="257"/>
    </location>
</feature>